<dbReference type="RefSeq" id="WP_027473099.1">
    <property type="nucleotide sequence ID" value="NZ_BAMD01000213.1"/>
</dbReference>
<name>W7YMV1_9BACT</name>
<gene>
    <name evidence="1" type="ORF">JCM21142_134773</name>
</gene>
<accession>W7YMV1</accession>
<dbReference type="STRING" id="869213.GCA_000517085_03736"/>
<sequence>MDIRFPLLLIIISILGYSCCTQKECASAFDSKEIQLDGFSLDETSDISICSYSKGSGFTKAIDSAFTKSRTYSGNIDDDLIITVPIVFNSEFDYKLFFHRLDLTYEITEISTISEKCNDCFLTSDNYIRLASYKVNGRLYEMSSFLIEKLY</sequence>
<evidence type="ECO:0000313" key="1">
    <source>
        <dbReference type="EMBL" id="GAF06006.1"/>
    </source>
</evidence>
<dbReference type="Proteomes" id="UP000019402">
    <property type="component" value="Unassembled WGS sequence"/>
</dbReference>
<reference evidence="1 2" key="1">
    <citation type="journal article" date="2014" name="Genome Announc.">
        <title>Draft Genome Sequence of Cytophaga fermentans JCM 21142T, a Facultative Anaerobe Isolated from Marine Mud.</title>
        <authorList>
            <person name="Starns D."/>
            <person name="Oshima K."/>
            <person name="Suda W."/>
            <person name="Iino T."/>
            <person name="Yuki M."/>
            <person name="Inoue J."/>
            <person name="Kitamura K."/>
            <person name="Iida T."/>
            <person name="Darby A."/>
            <person name="Hattori M."/>
            <person name="Ohkuma M."/>
        </authorList>
    </citation>
    <scope>NUCLEOTIDE SEQUENCE [LARGE SCALE GENOMIC DNA]</scope>
    <source>
        <strain evidence="1 2">JCM 21142</strain>
    </source>
</reference>
<dbReference type="PROSITE" id="PS51257">
    <property type="entry name" value="PROKAR_LIPOPROTEIN"/>
    <property type="match status" value="1"/>
</dbReference>
<dbReference type="AlphaFoldDB" id="W7YMV1"/>
<keyword evidence="2" id="KW-1185">Reference proteome</keyword>
<dbReference type="EMBL" id="BAMD01000213">
    <property type="protein sequence ID" value="GAF06006.1"/>
    <property type="molecule type" value="Genomic_DNA"/>
</dbReference>
<protein>
    <submittedName>
        <fullName evidence="1">Uncharacterized protein</fullName>
    </submittedName>
</protein>
<organism evidence="1 2">
    <name type="scientific">Saccharicrinis fermentans DSM 9555 = JCM 21142</name>
    <dbReference type="NCBI Taxonomy" id="869213"/>
    <lineage>
        <taxon>Bacteria</taxon>
        <taxon>Pseudomonadati</taxon>
        <taxon>Bacteroidota</taxon>
        <taxon>Bacteroidia</taxon>
        <taxon>Marinilabiliales</taxon>
        <taxon>Marinilabiliaceae</taxon>
        <taxon>Saccharicrinis</taxon>
    </lineage>
</organism>
<comment type="caution">
    <text evidence="1">The sequence shown here is derived from an EMBL/GenBank/DDBJ whole genome shotgun (WGS) entry which is preliminary data.</text>
</comment>
<evidence type="ECO:0000313" key="2">
    <source>
        <dbReference type="Proteomes" id="UP000019402"/>
    </source>
</evidence>
<proteinExistence type="predicted"/>